<proteinExistence type="predicted"/>
<feature type="region of interest" description="Disordered" evidence="1">
    <location>
        <begin position="90"/>
        <end position="111"/>
    </location>
</feature>
<feature type="chain" id="PRO_5020780457" evidence="2">
    <location>
        <begin position="23"/>
        <end position="111"/>
    </location>
</feature>
<feature type="signal peptide" evidence="2">
    <location>
        <begin position="1"/>
        <end position="22"/>
    </location>
</feature>
<protein>
    <submittedName>
        <fullName evidence="3">Competence protein ComEA</fullName>
    </submittedName>
</protein>
<dbReference type="SUPFAM" id="SSF160975">
    <property type="entry name" value="AF1531-like"/>
    <property type="match status" value="1"/>
</dbReference>
<dbReference type="Proteomes" id="UP000293433">
    <property type="component" value="Unassembled WGS sequence"/>
</dbReference>
<evidence type="ECO:0000256" key="2">
    <source>
        <dbReference type="SAM" id="SignalP"/>
    </source>
</evidence>
<organism evidence="3 4">
    <name type="scientific">Sphaerotilus mobilis</name>
    <dbReference type="NCBI Taxonomy" id="47994"/>
    <lineage>
        <taxon>Bacteria</taxon>
        <taxon>Pseudomonadati</taxon>
        <taxon>Pseudomonadota</taxon>
        <taxon>Betaproteobacteria</taxon>
        <taxon>Burkholderiales</taxon>
        <taxon>Sphaerotilaceae</taxon>
        <taxon>Sphaerotilus</taxon>
    </lineage>
</organism>
<dbReference type="AlphaFoldDB" id="A0A4Q7LE21"/>
<dbReference type="EMBL" id="SGWV01000012">
    <property type="protein sequence ID" value="RZS47552.1"/>
    <property type="molecule type" value="Genomic_DNA"/>
</dbReference>
<evidence type="ECO:0000313" key="3">
    <source>
        <dbReference type="EMBL" id="RZS47552.1"/>
    </source>
</evidence>
<feature type="compositionally biased region" description="Basic and acidic residues" evidence="1">
    <location>
        <begin position="95"/>
        <end position="111"/>
    </location>
</feature>
<keyword evidence="2" id="KW-0732">Signal</keyword>
<comment type="caution">
    <text evidence="3">The sequence shown here is derived from an EMBL/GenBank/DDBJ whole genome shotgun (WGS) entry which is preliminary data.</text>
</comment>
<name>A0A4Q7LE21_9BURK</name>
<keyword evidence="4" id="KW-1185">Reference proteome</keyword>
<dbReference type="Pfam" id="PF12836">
    <property type="entry name" value="HHH_3"/>
    <property type="match status" value="1"/>
</dbReference>
<sequence>MSSLFKFLIAALLSLGASLCMAAVDLNKGTQSELESVKGIGPAMSGRILDERKKGTFKDWDDFMARVKGVKTASATRFSAAGLTVNGAAFGGTPAKEKADPAAKVDKTAKK</sequence>
<dbReference type="RefSeq" id="WP_242615669.1">
    <property type="nucleotide sequence ID" value="NZ_SGWV01000012.1"/>
</dbReference>
<gene>
    <name evidence="3" type="ORF">EV685_3762</name>
</gene>
<dbReference type="Gene3D" id="1.10.150.320">
    <property type="entry name" value="Photosystem II 12 kDa extrinsic protein"/>
    <property type="match status" value="1"/>
</dbReference>
<evidence type="ECO:0000256" key="1">
    <source>
        <dbReference type="SAM" id="MobiDB-lite"/>
    </source>
</evidence>
<reference evidence="3 4" key="1">
    <citation type="submission" date="2019-02" db="EMBL/GenBank/DDBJ databases">
        <title>Genomic Encyclopedia of Type Strains, Phase IV (KMG-IV): sequencing the most valuable type-strain genomes for metagenomic binning, comparative biology and taxonomic classification.</title>
        <authorList>
            <person name="Goeker M."/>
        </authorList>
    </citation>
    <scope>NUCLEOTIDE SEQUENCE [LARGE SCALE GENOMIC DNA]</scope>
    <source>
        <strain evidence="3 4">DSM 10617</strain>
    </source>
</reference>
<accession>A0A4Q7LE21</accession>
<evidence type="ECO:0000313" key="4">
    <source>
        <dbReference type="Proteomes" id="UP000293433"/>
    </source>
</evidence>